<keyword evidence="2 6" id="KW-0853">WD repeat</keyword>
<dbReference type="Pfam" id="PF00400">
    <property type="entry name" value="WD40"/>
    <property type="match status" value="6"/>
</dbReference>
<dbReference type="PROSITE" id="PS00678">
    <property type="entry name" value="WD_REPEATS_1"/>
    <property type="match status" value="2"/>
</dbReference>
<feature type="repeat" description="WD" evidence="6">
    <location>
        <begin position="414"/>
        <end position="439"/>
    </location>
</feature>
<dbReference type="InterPro" id="IPR019775">
    <property type="entry name" value="WD40_repeat_CS"/>
</dbReference>
<sequence length="604" mass="67834">MSFIPSLDSDIKKTQCPSSSRQTTLFEAFQKTKQNQESLVNKFIGLKSKVNDDELLLTPCNNIHSADKLLKPDINCFNGELNHDLLFSYCKNDILDKPRLSYANEHILQEPKIKKTEPISISPNSLTYQSFSSLEEKCYKPNRDTLGINKLIRKSKQALYSNKEIEHNFDCITAIPLRCRFSSGSSRGLHKASFSDESGYITIVDSKKKKSFIEHTNSSQVSIISKWKAHNNSIFNFKWTFDDSKILTSSADCTMCLWDIESNSLMSRFTGHFGTIYALDFDKNNSNIVASGGRDGSICLWDTRCASGIYSSINAIDRGPSYLLLDAHFTENVGRSPKPANKRRFLNKNTVRPTITSLQYLLNGYTICSASSQDGSISFWDTRTFTGFKTSSSSNANRSLIGQTCNPFKKSRGISSLALSPDGTMLYSSSIDNTIYIYDTLIPASPIATLKSKGLVSRGFNNEIDVNSDWLASGSSNGTIHLFDLKKIEKKLISQAKYKLSLDDNACMPCIEVCDSDILLKGHTDDTSSVQWCPWGEFDEMGVNILHSQLMSCSDDYSVRFWDSYSEKSLFDHYGHKSFESFYSNQSLAADGFGFEQHHKNNED</sequence>
<accession>A0A2T9Y8K5</accession>
<reference evidence="7 8" key="1">
    <citation type="journal article" date="2018" name="MBio">
        <title>Comparative Genomics Reveals the Core Gene Toolbox for the Fungus-Insect Symbiosis.</title>
        <authorList>
            <person name="Wang Y."/>
            <person name="Stata M."/>
            <person name="Wang W."/>
            <person name="Stajich J.E."/>
            <person name="White M.M."/>
            <person name="Moncalvo J.M."/>
        </authorList>
    </citation>
    <scope>NUCLEOTIDE SEQUENCE [LARGE SCALE GENOMIC DNA]</scope>
    <source>
        <strain evidence="7 8">SWE-8-4</strain>
    </source>
</reference>
<dbReference type="PANTHER" id="PTHR22852:SF0">
    <property type="entry name" value="DENTICLELESS PROTEIN HOMOLOG"/>
    <property type="match status" value="1"/>
</dbReference>
<evidence type="ECO:0000256" key="3">
    <source>
        <dbReference type="ARBA" id="ARBA00022737"/>
    </source>
</evidence>
<dbReference type="OrthoDB" id="2096344at2759"/>
<dbReference type="GO" id="GO:0043161">
    <property type="term" value="P:proteasome-mediated ubiquitin-dependent protein catabolic process"/>
    <property type="evidence" value="ECO:0007669"/>
    <property type="project" value="TreeGrafter"/>
</dbReference>
<dbReference type="PROSITE" id="PS50294">
    <property type="entry name" value="WD_REPEATS_REGION"/>
    <property type="match status" value="2"/>
</dbReference>
<keyword evidence="8" id="KW-1185">Reference proteome</keyword>
<gene>
    <name evidence="7" type="ORF">BB561_005750</name>
</gene>
<feature type="repeat" description="WD" evidence="6">
    <location>
        <begin position="227"/>
        <end position="268"/>
    </location>
</feature>
<organism evidence="7 8">
    <name type="scientific">Smittium simulii</name>
    <dbReference type="NCBI Taxonomy" id="133385"/>
    <lineage>
        <taxon>Eukaryota</taxon>
        <taxon>Fungi</taxon>
        <taxon>Fungi incertae sedis</taxon>
        <taxon>Zoopagomycota</taxon>
        <taxon>Kickxellomycotina</taxon>
        <taxon>Harpellomycetes</taxon>
        <taxon>Harpellales</taxon>
        <taxon>Legeriomycetaceae</taxon>
        <taxon>Smittium</taxon>
    </lineage>
</organism>
<name>A0A2T9Y8K5_9FUNG</name>
<dbReference type="Gene3D" id="2.130.10.10">
    <property type="entry name" value="YVTN repeat-like/Quinoprotein amine dehydrogenase"/>
    <property type="match status" value="2"/>
</dbReference>
<evidence type="ECO:0000256" key="5">
    <source>
        <dbReference type="ARBA" id="ARBA00038344"/>
    </source>
</evidence>
<keyword evidence="4" id="KW-0833">Ubl conjugation pathway</keyword>
<evidence type="ECO:0000313" key="8">
    <source>
        <dbReference type="Proteomes" id="UP000245383"/>
    </source>
</evidence>
<dbReference type="InterPro" id="IPR001680">
    <property type="entry name" value="WD40_rpt"/>
</dbReference>
<dbReference type="Proteomes" id="UP000245383">
    <property type="component" value="Unassembled WGS sequence"/>
</dbReference>
<proteinExistence type="inferred from homology"/>
<dbReference type="STRING" id="133385.A0A2T9Y8K5"/>
<evidence type="ECO:0000256" key="2">
    <source>
        <dbReference type="ARBA" id="ARBA00022574"/>
    </source>
</evidence>
<dbReference type="GO" id="GO:0005634">
    <property type="term" value="C:nucleus"/>
    <property type="evidence" value="ECO:0007669"/>
    <property type="project" value="TreeGrafter"/>
</dbReference>
<evidence type="ECO:0000256" key="6">
    <source>
        <dbReference type="PROSITE-ProRule" id="PRU00221"/>
    </source>
</evidence>
<feature type="repeat" description="WD" evidence="6">
    <location>
        <begin position="269"/>
        <end position="311"/>
    </location>
</feature>
<dbReference type="GO" id="GO:0030674">
    <property type="term" value="F:protein-macromolecule adaptor activity"/>
    <property type="evidence" value="ECO:0007669"/>
    <property type="project" value="TreeGrafter"/>
</dbReference>
<dbReference type="SUPFAM" id="SSF50978">
    <property type="entry name" value="WD40 repeat-like"/>
    <property type="match status" value="1"/>
</dbReference>
<comment type="caution">
    <text evidence="7">The sequence shown here is derived from an EMBL/GenBank/DDBJ whole genome shotgun (WGS) entry which is preliminary data.</text>
</comment>
<evidence type="ECO:0000256" key="1">
    <source>
        <dbReference type="ARBA" id="ARBA00004906"/>
    </source>
</evidence>
<comment type="pathway">
    <text evidence="1">Protein modification; protein ubiquitination.</text>
</comment>
<protein>
    <submittedName>
        <fullName evidence="7">Uncharacterized protein</fullName>
    </submittedName>
</protein>
<dbReference type="InterPro" id="IPR036322">
    <property type="entry name" value="WD40_repeat_dom_sf"/>
</dbReference>
<dbReference type="PANTHER" id="PTHR22852">
    <property type="entry name" value="LETHAL 2 DENTICLELESS PROTEIN RETINOIC ACID-REGULATED NUCLEAR MATRIX-ASSOCIATED PROTEIN"/>
    <property type="match status" value="1"/>
</dbReference>
<dbReference type="SMART" id="SM00320">
    <property type="entry name" value="WD40"/>
    <property type="match status" value="6"/>
</dbReference>
<comment type="similarity">
    <text evidence="5">Belongs to the WD repeat cdt2 family.</text>
</comment>
<dbReference type="PROSITE" id="PS50082">
    <property type="entry name" value="WD_REPEATS_2"/>
    <property type="match status" value="3"/>
</dbReference>
<dbReference type="AlphaFoldDB" id="A0A2T9Y8K5"/>
<keyword evidence="3" id="KW-0677">Repeat</keyword>
<evidence type="ECO:0000256" key="4">
    <source>
        <dbReference type="ARBA" id="ARBA00022786"/>
    </source>
</evidence>
<dbReference type="InterPro" id="IPR051865">
    <property type="entry name" value="WD-repeat_CDT2_adapter"/>
</dbReference>
<dbReference type="EMBL" id="MBFR01000368">
    <property type="protein sequence ID" value="PVU88663.1"/>
    <property type="molecule type" value="Genomic_DNA"/>
</dbReference>
<dbReference type="InterPro" id="IPR015943">
    <property type="entry name" value="WD40/YVTN_repeat-like_dom_sf"/>
</dbReference>
<evidence type="ECO:0000313" key="7">
    <source>
        <dbReference type="EMBL" id="PVU88663.1"/>
    </source>
</evidence>